<name>A0AAX2RC84_BURCE</name>
<organism evidence="2 3">
    <name type="scientific">Burkholderia cepacia</name>
    <name type="common">Pseudomonas cepacia</name>
    <dbReference type="NCBI Taxonomy" id="292"/>
    <lineage>
        <taxon>Bacteria</taxon>
        <taxon>Pseudomonadati</taxon>
        <taxon>Pseudomonadota</taxon>
        <taxon>Betaproteobacteria</taxon>
        <taxon>Burkholderiales</taxon>
        <taxon>Burkholderiaceae</taxon>
        <taxon>Burkholderia</taxon>
        <taxon>Burkholderia cepacia complex</taxon>
    </lineage>
</organism>
<dbReference type="RefSeq" id="WP_134257649.1">
    <property type="nucleotide sequence ID" value="NZ_SNSH01000083.1"/>
</dbReference>
<dbReference type="AlphaFoldDB" id="A0AAX2RC84"/>
<evidence type="ECO:0000256" key="1">
    <source>
        <dbReference type="SAM" id="MobiDB-lite"/>
    </source>
</evidence>
<evidence type="ECO:0000313" key="2">
    <source>
        <dbReference type="EMBL" id="TEU34425.1"/>
    </source>
</evidence>
<dbReference type="Proteomes" id="UP000298234">
    <property type="component" value="Unassembled WGS sequence"/>
</dbReference>
<sequence length="151" mass="16405">MGPREDQPEVESAAGGTPQAQSELALELKGKFMDSTMLVGERTTECTQTPYWPGTWVTIVELEFQHIIIDSNAVGELSRLGPSPDQLHAGLNTAVTVVNSNGLLLWLPDGSVVHGDWSADQQVFTRRDGKPNLTLSDLRAWSALPQPIADI</sequence>
<comment type="caution">
    <text evidence="2">The sequence shown here is derived from an EMBL/GenBank/DDBJ whole genome shotgun (WGS) entry which is preliminary data.</text>
</comment>
<reference evidence="2 3" key="1">
    <citation type="submission" date="2019-03" db="EMBL/GenBank/DDBJ databases">
        <title>Burkholderia cepacia outbreak.</title>
        <authorList>
            <person name="Farzana R."/>
            <person name="Walsh T.R."/>
        </authorList>
    </citation>
    <scope>NUCLEOTIDE SEQUENCE [LARGE SCALE GENOMIC DNA]</scope>
    <source>
        <strain evidence="3">d13</strain>
    </source>
</reference>
<feature type="region of interest" description="Disordered" evidence="1">
    <location>
        <begin position="1"/>
        <end position="21"/>
    </location>
</feature>
<evidence type="ECO:0000313" key="3">
    <source>
        <dbReference type="Proteomes" id="UP000298234"/>
    </source>
</evidence>
<proteinExistence type="predicted"/>
<dbReference type="EMBL" id="SNSQ01000074">
    <property type="protein sequence ID" value="TEU34425.1"/>
    <property type="molecule type" value="Genomic_DNA"/>
</dbReference>
<protein>
    <submittedName>
        <fullName evidence="2">Uncharacterized protein</fullName>
    </submittedName>
</protein>
<accession>A0AAX2RC84</accession>
<gene>
    <name evidence="2" type="ORF">E3D37_39090</name>
</gene>